<accession>A0A0D6B8X8</accession>
<dbReference type="InterPro" id="IPR001647">
    <property type="entry name" value="HTH_TetR"/>
</dbReference>
<evidence type="ECO:0000256" key="3">
    <source>
        <dbReference type="ARBA" id="ARBA00023163"/>
    </source>
</evidence>
<sequence>MTTAKTPRPARAGRPTKRQSERIAAEIVARARALFIAQGFAATTMEQVIAACGIGKDTLYRRFATKEDLFAAVTQKALERTEAWFEAVAAECPEQPLDRVRHLARWFLDANLDPELLALKREAFIEAMRARPLVGADPFTPKLAEAIRAAAAAGELAAPDADFVADQLIAALVLGPSNAALMGDDTLADPAARDAWFDRAWRLFVEGAAPGQG</sequence>
<dbReference type="InterPro" id="IPR009057">
    <property type="entry name" value="Homeodomain-like_sf"/>
</dbReference>
<evidence type="ECO:0000256" key="2">
    <source>
        <dbReference type="ARBA" id="ARBA00023125"/>
    </source>
</evidence>
<name>A0A0D6B8X8_RHOSU</name>
<organism evidence="6 7">
    <name type="scientific">Rhodovulum sulfidophilum</name>
    <name type="common">Rhodobacter sulfidophilus</name>
    <dbReference type="NCBI Taxonomy" id="35806"/>
    <lineage>
        <taxon>Bacteria</taxon>
        <taxon>Pseudomonadati</taxon>
        <taxon>Pseudomonadota</taxon>
        <taxon>Alphaproteobacteria</taxon>
        <taxon>Rhodobacterales</taxon>
        <taxon>Paracoccaceae</taxon>
        <taxon>Rhodovulum</taxon>
    </lineage>
</organism>
<dbReference type="SUPFAM" id="SSF46689">
    <property type="entry name" value="Homeodomain-like"/>
    <property type="match status" value="1"/>
</dbReference>
<protein>
    <submittedName>
        <fullName evidence="6">Regulatory protein TetR</fullName>
    </submittedName>
</protein>
<dbReference type="InterPro" id="IPR050109">
    <property type="entry name" value="HTH-type_TetR-like_transc_reg"/>
</dbReference>
<dbReference type="Proteomes" id="UP000064912">
    <property type="component" value="Plasmid Plasmid2"/>
</dbReference>
<keyword evidence="2 4" id="KW-0238">DNA-binding</keyword>
<gene>
    <name evidence="6" type="ORF">NHU_04465</name>
</gene>
<dbReference type="InterPro" id="IPR039536">
    <property type="entry name" value="TetR_C_Proteobacteria"/>
</dbReference>
<evidence type="ECO:0000313" key="6">
    <source>
        <dbReference type="EMBL" id="BAQ71578.1"/>
    </source>
</evidence>
<evidence type="ECO:0000256" key="1">
    <source>
        <dbReference type="ARBA" id="ARBA00023015"/>
    </source>
</evidence>
<feature type="DNA-binding region" description="H-T-H motif" evidence="4">
    <location>
        <begin position="44"/>
        <end position="63"/>
    </location>
</feature>
<dbReference type="Gene3D" id="1.10.357.10">
    <property type="entry name" value="Tetracycline Repressor, domain 2"/>
    <property type="match status" value="1"/>
</dbReference>
<dbReference type="InterPro" id="IPR036271">
    <property type="entry name" value="Tet_transcr_reg_TetR-rel_C_sf"/>
</dbReference>
<dbReference type="Pfam" id="PF00440">
    <property type="entry name" value="TetR_N"/>
    <property type="match status" value="1"/>
</dbReference>
<dbReference type="EMBL" id="AP014802">
    <property type="protein sequence ID" value="BAQ71578.1"/>
    <property type="molecule type" value="Genomic_DNA"/>
</dbReference>
<dbReference type="KEGG" id="rsu:NHU_04465"/>
<evidence type="ECO:0000313" key="7">
    <source>
        <dbReference type="Proteomes" id="UP000064912"/>
    </source>
</evidence>
<dbReference type="SUPFAM" id="SSF48498">
    <property type="entry name" value="Tetracyclin repressor-like, C-terminal domain"/>
    <property type="match status" value="1"/>
</dbReference>
<dbReference type="Pfam" id="PF14246">
    <property type="entry name" value="TetR_C_7"/>
    <property type="match status" value="1"/>
</dbReference>
<proteinExistence type="predicted"/>
<dbReference type="PANTHER" id="PTHR30055:SF234">
    <property type="entry name" value="HTH-TYPE TRANSCRIPTIONAL REGULATOR BETI"/>
    <property type="match status" value="1"/>
</dbReference>
<dbReference type="PANTHER" id="PTHR30055">
    <property type="entry name" value="HTH-TYPE TRANSCRIPTIONAL REGULATOR RUTR"/>
    <property type="match status" value="1"/>
</dbReference>
<dbReference type="PATRIC" id="fig|35806.4.peg.4574"/>
<feature type="domain" description="HTH tetR-type" evidence="5">
    <location>
        <begin position="21"/>
        <end position="81"/>
    </location>
</feature>
<dbReference type="GO" id="GO:0000976">
    <property type="term" value="F:transcription cis-regulatory region binding"/>
    <property type="evidence" value="ECO:0007669"/>
    <property type="project" value="TreeGrafter"/>
</dbReference>
<geneLocation type="plasmid" evidence="7">
    <name>Plasmid2 DNA</name>
</geneLocation>
<keyword evidence="6" id="KW-0614">Plasmid</keyword>
<reference evidence="6 7" key="1">
    <citation type="submission" date="2015-02" db="EMBL/GenBank/DDBJ databases">
        <title>Genome sequene of Rhodovulum sulfidophilum DSM 2351.</title>
        <authorList>
            <person name="Nagao N."/>
        </authorList>
    </citation>
    <scope>NUCLEOTIDE SEQUENCE [LARGE SCALE GENOMIC DNA]</scope>
    <source>
        <strain evidence="6 7">DSM 2351</strain>
        <plasmid evidence="7">Plasmid Plasmid2 DNA</plasmid>
    </source>
</reference>
<dbReference type="AlphaFoldDB" id="A0A0D6B8X8"/>
<dbReference type="GO" id="GO:0003700">
    <property type="term" value="F:DNA-binding transcription factor activity"/>
    <property type="evidence" value="ECO:0007669"/>
    <property type="project" value="TreeGrafter"/>
</dbReference>
<keyword evidence="3" id="KW-0804">Transcription</keyword>
<evidence type="ECO:0000259" key="5">
    <source>
        <dbReference type="PROSITE" id="PS50977"/>
    </source>
</evidence>
<dbReference type="PRINTS" id="PR00455">
    <property type="entry name" value="HTHTETR"/>
</dbReference>
<keyword evidence="1" id="KW-0805">Transcription regulation</keyword>
<dbReference type="PROSITE" id="PS50977">
    <property type="entry name" value="HTH_TETR_2"/>
    <property type="match status" value="1"/>
</dbReference>
<evidence type="ECO:0000256" key="4">
    <source>
        <dbReference type="PROSITE-ProRule" id="PRU00335"/>
    </source>
</evidence>